<proteinExistence type="inferred from homology"/>
<feature type="region of interest" description="Disordered" evidence="13">
    <location>
        <begin position="682"/>
        <end position="712"/>
    </location>
</feature>
<dbReference type="GO" id="GO:0016787">
    <property type="term" value="F:hydrolase activity"/>
    <property type="evidence" value="ECO:0007669"/>
    <property type="project" value="UniProtKB-KW"/>
</dbReference>
<organism evidence="17 18">
    <name type="scientific">Prototheca wickerhamii</name>
    <dbReference type="NCBI Taxonomy" id="3111"/>
    <lineage>
        <taxon>Eukaryota</taxon>
        <taxon>Viridiplantae</taxon>
        <taxon>Chlorophyta</taxon>
        <taxon>core chlorophytes</taxon>
        <taxon>Trebouxiophyceae</taxon>
        <taxon>Chlorellales</taxon>
        <taxon>Chlorellaceae</taxon>
        <taxon>Prototheca</taxon>
    </lineage>
</organism>
<evidence type="ECO:0000256" key="6">
    <source>
        <dbReference type="ARBA" id="ARBA00022840"/>
    </source>
</evidence>
<evidence type="ECO:0000259" key="15">
    <source>
        <dbReference type="PROSITE" id="PS51194"/>
    </source>
</evidence>
<dbReference type="GO" id="GO:0003676">
    <property type="term" value="F:nucleic acid binding"/>
    <property type="evidence" value="ECO:0007669"/>
    <property type="project" value="InterPro"/>
</dbReference>
<evidence type="ECO:0000256" key="3">
    <source>
        <dbReference type="ARBA" id="ARBA00022741"/>
    </source>
</evidence>
<evidence type="ECO:0000256" key="4">
    <source>
        <dbReference type="ARBA" id="ARBA00022801"/>
    </source>
</evidence>
<feature type="compositionally biased region" description="Basic and acidic residues" evidence="13">
    <location>
        <begin position="1"/>
        <end position="10"/>
    </location>
</feature>
<feature type="domain" description="Helicase C-terminal" evidence="15">
    <location>
        <begin position="547"/>
        <end position="692"/>
    </location>
</feature>
<dbReference type="InterPro" id="IPR057479">
    <property type="entry name" value="PRP28/DDX23-like_helical"/>
</dbReference>
<dbReference type="CDD" id="cd17945">
    <property type="entry name" value="DEADc_DDX23"/>
    <property type="match status" value="1"/>
</dbReference>
<dbReference type="PROSITE" id="PS51194">
    <property type="entry name" value="HELICASE_CTER"/>
    <property type="match status" value="1"/>
</dbReference>
<protein>
    <recommendedName>
        <fullName evidence="1">RNA helicase</fullName>
        <ecNumber evidence="1">3.6.4.13</ecNumber>
    </recommendedName>
</protein>
<comment type="similarity">
    <text evidence="8">Belongs to the DEAD box helicase family. DDX23/PRP28 subfamily.</text>
</comment>
<accession>A0AAD9IL20</accession>
<evidence type="ECO:0000256" key="5">
    <source>
        <dbReference type="ARBA" id="ARBA00022806"/>
    </source>
</evidence>
<dbReference type="Pfam" id="PF00271">
    <property type="entry name" value="Helicase_C"/>
    <property type="match status" value="1"/>
</dbReference>
<evidence type="ECO:0000256" key="1">
    <source>
        <dbReference type="ARBA" id="ARBA00012552"/>
    </source>
</evidence>
<dbReference type="InterPro" id="IPR014014">
    <property type="entry name" value="RNA_helicase_DEAD_Q_motif"/>
</dbReference>
<dbReference type="SUPFAM" id="SSF52540">
    <property type="entry name" value="P-loop containing nucleoside triphosphate hydrolases"/>
    <property type="match status" value="1"/>
</dbReference>
<dbReference type="InterPro" id="IPR014001">
    <property type="entry name" value="Helicase_ATP-bd"/>
</dbReference>
<feature type="compositionally biased region" description="Basic and acidic residues" evidence="13">
    <location>
        <begin position="190"/>
        <end position="220"/>
    </location>
</feature>
<keyword evidence="6 11" id="KW-0067">ATP-binding</keyword>
<dbReference type="Gene3D" id="3.40.50.300">
    <property type="entry name" value="P-loop containing nucleotide triphosphate hydrolases"/>
    <property type="match status" value="2"/>
</dbReference>
<keyword evidence="7" id="KW-0508">mRNA splicing</keyword>
<dbReference type="PROSITE" id="PS51195">
    <property type="entry name" value="Q_MOTIF"/>
    <property type="match status" value="1"/>
</dbReference>
<evidence type="ECO:0000259" key="14">
    <source>
        <dbReference type="PROSITE" id="PS51192"/>
    </source>
</evidence>
<dbReference type="InterPro" id="IPR000629">
    <property type="entry name" value="RNA-helicase_DEAD-box_CS"/>
</dbReference>
<feature type="domain" description="Helicase ATP-binding" evidence="14">
    <location>
        <begin position="282"/>
        <end position="520"/>
    </location>
</feature>
<reference evidence="17" key="1">
    <citation type="submission" date="2021-01" db="EMBL/GenBank/DDBJ databases">
        <authorList>
            <person name="Eckstrom K.M.E."/>
        </authorList>
    </citation>
    <scope>NUCLEOTIDE SEQUENCE</scope>
    <source>
        <strain evidence="17">UVCC 0001</strain>
    </source>
</reference>
<keyword evidence="2" id="KW-0507">mRNA processing</keyword>
<dbReference type="Pfam" id="PF25430">
    <property type="entry name" value="DDX23"/>
    <property type="match status" value="1"/>
</dbReference>
<evidence type="ECO:0000256" key="10">
    <source>
        <dbReference type="PROSITE-ProRule" id="PRU00552"/>
    </source>
</evidence>
<dbReference type="GO" id="GO:0005524">
    <property type="term" value="F:ATP binding"/>
    <property type="evidence" value="ECO:0007669"/>
    <property type="project" value="UniProtKB-KW"/>
</dbReference>
<evidence type="ECO:0000256" key="13">
    <source>
        <dbReference type="SAM" id="MobiDB-lite"/>
    </source>
</evidence>
<sequence>MAEDAQRDEDGVFANHQASEDQALGSERRAQPLSLEQLLKKREAEKAAQARPVFLSKEERQAAALARRAEEVAARRAQLEREIAAAAHKDEIERRRELELIKQQYLGAGPERKKAPKATERFKFVFDWDAKEDTSRDLNPLYQTLHDAPLLFGRGFRAGIDRREQRKAAAGHEAELLRASRSRTGAAASAEDRRQEARRAAEADRYEGKDMSTDAHWSEKRREEMTERDWRIFREDFSISYKGSNVPMPLRSWEEAGFPDPVRRAVERAGYAKPSPIQMAAIPLGLQQRDVIGIAETGSGKTAAFVLPMLVYILGLPPMRGRPEVEAEGPYAVVLAPTRELALQIEEETRALAHYTDFRAVSVVGGQSIEEQGFQLRKGCEIVVATPGRLVDCLARSYAVLNQCNYVVLDEADRMIDMGFEPQVVGVLDAMPSSNLRPVEEEEEEEAEGGGGSAVEKAMSLRKDDNDEKDDRDAKANSMDSPSATIKPPTIYRTTTMFSATMPPAVERLARKYLRRPTVINIGATGKAAATVTQRVLMLKDNEKAQALERELETMGEEQRIIVFVNTKRQCDAVARTLDALGYRSTLLHGGKTQDQREESIKGFREERYNVLVATDVAGRGIDVPNVALVINYDMPHSIEAYTHRIGRTGRAGRKGAAVTFLAPGDTEVYYDLKKFLEDSGAPVPSQLAHHEAAKQKPGAAPRREAIQYAKK</sequence>
<keyword evidence="18" id="KW-1185">Reference proteome</keyword>
<dbReference type="EC" id="3.6.4.13" evidence="1"/>
<feature type="compositionally biased region" description="Basic and acidic residues" evidence="13">
    <location>
        <begin position="165"/>
        <end position="178"/>
    </location>
</feature>
<comment type="catalytic activity">
    <reaction evidence="9">
        <text>ATP + H2O = ADP + phosphate + H(+)</text>
        <dbReference type="Rhea" id="RHEA:13065"/>
        <dbReference type="ChEBI" id="CHEBI:15377"/>
        <dbReference type="ChEBI" id="CHEBI:15378"/>
        <dbReference type="ChEBI" id="CHEBI:30616"/>
        <dbReference type="ChEBI" id="CHEBI:43474"/>
        <dbReference type="ChEBI" id="CHEBI:456216"/>
        <dbReference type="EC" id="3.6.4.13"/>
    </reaction>
</comment>
<evidence type="ECO:0000256" key="2">
    <source>
        <dbReference type="ARBA" id="ARBA00022664"/>
    </source>
</evidence>
<evidence type="ECO:0000313" key="17">
    <source>
        <dbReference type="EMBL" id="KAK2079150.1"/>
    </source>
</evidence>
<dbReference type="Proteomes" id="UP001255856">
    <property type="component" value="Unassembled WGS sequence"/>
</dbReference>
<dbReference type="PANTHER" id="PTHR47958">
    <property type="entry name" value="ATP-DEPENDENT RNA HELICASE DBP3"/>
    <property type="match status" value="1"/>
</dbReference>
<dbReference type="CDD" id="cd18787">
    <property type="entry name" value="SF2_C_DEAD"/>
    <property type="match status" value="1"/>
</dbReference>
<feature type="short sequence motif" description="Q motif" evidence="10">
    <location>
        <begin position="251"/>
        <end position="279"/>
    </location>
</feature>
<keyword evidence="3 11" id="KW-0547">Nucleotide-binding</keyword>
<dbReference type="InterPro" id="IPR027417">
    <property type="entry name" value="P-loop_NTPase"/>
</dbReference>
<feature type="region of interest" description="Disordered" evidence="13">
    <location>
        <begin position="436"/>
        <end position="491"/>
    </location>
</feature>
<dbReference type="SMART" id="SM00490">
    <property type="entry name" value="HELICc"/>
    <property type="match status" value="1"/>
</dbReference>
<evidence type="ECO:0000256" key="9">
    <source>
        <dbReference type="ARBA" id="ARBA00047984"/>
    </source>
</evidence>
<feature type="coiled-coil region" evidence="12">
    <location>
        <begin position="55"/>
        <end position="89"/>
    </location>
</feature>
<feature type="compositionally biased region" description="Basic and acidic residues" evidence="13">
    <location>
        <begin position="459"/>
        <end position="475"/>
    </location>
</feature>
<dbReference type="GO" id="GO:0008380">
    <property type="term" value="P:RNA splicing"/>
    <property type="evidence" value="ECO:0007669"/>
    <property type="project" value="UniProtKB-KW"/>
</dbReference>
<keyword evidence="12" id="KW-0175">Coiled coil</keyword>
<dbReference type="PROSITE" id="PS00039">
    <property type="entry name" value="DEAD_ATP_HELICASE"/>
    <property type="match status" value="1"/>
</dbReference>
<dbReference type="GO" id="GO:0006397">
    <property type="term" value="P:mRNA processing"/>
    <property type="evidence" value="ECO:0007669"/>
    <property type="project" value="UniProtKB-KW"/>
</dbReference>
<dbReference type="InterPro" id="IPR001650">
    <property type="entry name" value="Helicase_C-like"/>
</dbReference>
<feature type="domain" description="DEAD-box RNA helicase Q" evidence="16">
    <location>
        <begin position="251"/>
        <end position="279"/>
    </location>
</feature>
<dbReference type="PROSITE" id="PS51192">
    <property type="entry name" value="HELICASE_ATP_BIND_1"/>
    <property type="match status" value="1"/>
</dbReference>
<dbReference type="SMART" id="SM00487">
    <property type="entry name" value="DEXDc"/>
    <property type="match status" value="1"/>
</dbReference>
<evidence type="ECO:0000313" key="18">
    <source>
        <dbReference type="Proteomes" id="UP001255856"/>
    </source>
</evidence>
<comment type="caution">
    <text evidence="17">The sequence shown here is derived from an EMBL/GenBank/DDBJ whole genome shotgun (WGS) entry which is preliminary data.</text>
</comment>
<feature type="region of interest" description="Disordered" evidence="13">
    <location>
        <begin position="165"/>
        <end position="220"/>
    </location>
</feature>
<evidence type="ECO:0000256" key="11">
    <source>
        <dbReference type="RuleBase" id="RU000492"/>
    </source>
</evidence>
<dbReference type="AlphaFoldDB" id="A0AAD9IL20"/>
<dbReference type="InterPro" id="IPR011545">
    <property type="entry name" value="DEAD/DEAH_box_helicase_dom"/>
</dbReference>
<evidence type="ECO:0000259" key="16">
    <source>
        <dbReference type="PROSITE" id="PS51195"/>
    </source>
</evidence>
<name>A0AAD9IL20_PROWI</name>
<keyword evidence="5 11" id="KW-0347">Helicase</keyword>
<keyword evidence="4 11" id="KW-0378">Hydrolase</keyword>
<gene>
    <name evidence="17" type="primary">RH21</name>
    <name evidence="17" type="ORF">QBZ16_002841</name>
</gene>
<feature type="region of interest" description="Disordered" evidence="13">
    <location>
        <begin position="1"/>
        <end position="37"/>
    </location>
</feature>
<evidence type="ECO:0000256" key="8">
    <source>
        <dbReference type="ARBA" id="ARBA00037954"/>
    </source>
</evidence>
<dbReference type="GO" id="GO:0003724">
    <property type="term" value="F:RNA helicase activity"/>
    <property type="evidence" value="ECO:0007669"/>
    <property type="project" value="UniProtKB-EC"/>
</dbReference>
<evidence type="ECO:0000256" key="12">
    <source>
        <dbReference type="SAM" id="Coils"/>
    </source>
</evidence>
<dbReference type="Pfam" id="PF00270">
    <property type="entry name" value="DEAD"/>
    <property type="match status" value="1"/>
</dbReference>
<evidence type="ECO:0000256" key="7">
    <source>
        <dbReference type="ARBA" id="ARBA00023187"/>
    </source>
</evidence>
<dbReference type="EMBL" id="JASFZW010000003">
    <property type="protein sequence ID" value="KAK2079150.1"/>
    <property type="molecule type" value="Genomic_DNA"/>
</dbReference>